<dbReference type="HOGENOM" id="CLU_232898_0_0_2"/>
<dbReference type="PANTHER" id="PTHR11319">
    <property type="entry name" value="G PROTEIN-COUPLED RECEPTOR-RELATED"/>
    <property type="match status" value="1"/>
</dbReference>
<dbReference type="InterPro" id="IPR017868">
    <property type="entry name" value="Filamin/ABP280_repeat-like"/>
</dbReference>
<evidence type="ECO:0000259" key="1">
    <source>
        <dbReference type="Pfam" id="PF07602"/>
    </source>
</evidence>
<organism evidence="2 3">
    <name type="scientific">Methanobrevibacter smithii (strain ATCC 35061 / DSM 861 / OCM 144 / PS)</name>
    <dbReference type="NCBI Taxonomy" id="420247"/>
    <lineage>
        <taxon>Archaea</taxon>
        <taxon>Methanobacteriati</taxon>
        <taxon>Methanobacteriota</taxon>
        <taxon>Methanomada group</taxon>
        <taxon>Methanobacteria</taxon>
        <taxon>Methanobacteriales</taxon>
        <taxon>Methanobacteriaceae</taxon>
        <taxon>Methanobrevibacter</taxon>
    </lineage>
</organism>
<dbReference type="EMBL" id="CP000678">
    <property type="protein sequence ID" value="ABQ87316.1"/>
    <property type="molecule type" value="Genomic_DNA"/>
</dbReference>
<dbReference type="Gene3D" id="2.60.40.10">
    <property type="entry name" value="Immunoglobulins"/>
    <property type="match status" value="3"/>
</dbReference>
<dbReference type="SUPFAM" id="SSF51126">
    <property type="entry name" value="Pectin lyase-like"/>
    <property type="match status" value="3"/>
</dbReference>
<accession>A5UM88</accession>
<dbReference type="InterPro" id="IPR012334">
    <property type="entry name" value="Pectin_lyas_fold"/>
</dbReference>
<proteinExistence type="predicted"/>
<dbReference type="InterPro" id="IPR006626">
    <property type="entry name" value="PbH1"/>
</dbReference>
<dbReference type="InterPro" id="IPR008964">
    <property type="entry name" value="Invasin/intimin_cell_adhesion"/>
</dbReference>
<dbReference type="InterPro" id="IPR011050">
    <property type="entry name" value="Pectin_lyase_fold/virulence"/>
</dbReference>
<feature type="domain" description="DUF1565" evidence="1">
    <location>
        <begin position="904"/>
        <end position="1089"/>
    </location>
</feature>
<dbReference type="SMART" id="SM00710">
    <property type="entry name" value="PbH1"/>
    <property type="match status" value="15"/>
</dbReference>
<evidence type="ECO:0000313" key="3">
    <source>
        <dbReference type="Proteomes" id="UP000001992"/>
    </source>
</evidence>
<sequence length="1941" mass="208443">MKLNKMMLVSMLLLAILTLGAVSAQEDSSADVLAVDSASSHVLDDGISYDKTIYVNTTGDDSNTGSQNSPYATINKGISSVNASDNAVIYLSKGTFTGDNNTDLSISLAHEKYGGSLTIIGQGNDKTFIDGESVSSFLKSVSGDTALTLINISFINGKASTGSMINCGGNLTVDNCVFENNYATGSQGAIVSKGMDLKVTNSVFKNNKASNQGPDICFNNNKGNVYIDNSSFYNATNTGYSCGASVYISNSKNAKITGNTFKDIVGNYNDAALQISSGNGQIMNNVFINCTNSNTETGYWAQYGVIYIEGNNILKQNKFVNSSSKMGLIYNNGFMNAVITFNNVFTDKTTFTLSATITDDAGNTIASLRNIEFNIDGMKVGESGSDNGFASVSVSKLFDNGKHEINGNYNGENNTFNPATLTVNIDRTPAEFWVSTKGNDTTGDGSKNNPFNTINHAITAGLDKSINITIHIMDGTYLGTGNVNLKYNRIAVLNLIGENYGKTIIDGQDKDYFFYFDKGLDVSLTNLTFTNGKATNVNWNWGIIYGSSLTMNDCIIKNSTSNSNLLYDIDTQNSKLVFNNLTYINNKGNMWLGYATINNSYFADNVGATLGGVIRGTNNLTVTNSKFINNTNPKNSNAEGGAVYAQNIISINNIYDSNYAGTNGGAVYVSGGAKTIFINDTFINNRAAGDGGAVYAYISSSSFVPVATFENVKFINNSGANGGAATVSGATFNNVTFKDNTANTMGGAIYLFSVTNGKTSNIPDLTISNDSLFENNNAPEGKDIYISTPVANNGVANVTGLTITFNDLNVAELAGKLTAQVTHPSGAVISGNTVTFLIDGNYAGIADVVNGIATYNYVGFEDGKYSLSGTYDANGKNYIYKNGTITVKINTILDNITVYVSDAKGNDSTADGSLAKPFKTIKNALEYAQSKSRTVTVHVLEGTYTGNLNADLDIQVNTDISIVGDGENKTIIFNPDAKYFITALQGKGSLKIANMTINRVGKDTQSALYVEKNVHVLIDTVEFINGKGNYGGAINSAGILTIKNSYFFNNGHADPVKRQNAYAGGAIYNDGYLTIDNTTFVANHATRASTIANQGNLYMNNSQIIDSISASSLNIDYRVIASFNVGQIGNITLENTKISVTGKTPLELVNSSNIYQGDRSVTCLGFGSSEKIVFNNVTVDGNGSSTMGSYVFGGFNSWNTVGGGRSQTPKDIYVYNSTFSNLLSVNIFYEKINSTRIFDGCIFDNVEYLVEVTSSTINDAIIIKNSVIYGDVKVGKVNGVNITLNLDNNWWGSNNATYYNAVIRLSSGYNSVITELSKEIATPDNYLVLTLDVTNKTGLLQDAVLAFKVFNGTNFTDYNGSLPVRNFNMSAANATLSMTKGTIANNVVNGFEAKEGNYTISATVDGQSVTYNGGASLGKGIIDVKDISLDYGEVIIANATLRDTKGNLLSNINVTLKVNGKTYYMVTDENGVASFVIGQLNAGKYTLVYSVDDSKVIVPTTNSSTLTVNKAKDSLKVDIDAGVAGEDVVITVNGPKDLKENITVTVDKNVYNIVLVNGSAKLTIKDLTAGNYNVTVTYPGDSNYDKQVIRTNFTVDINKKVNLNISDIVMIYKDGTRMVAVLTDYLGNPIANATVYFTINGQTYAKTTDANGTASMGLNLVSNVYQATVSYNGSDMYNKISKNITVTINPTIISKDLVKMYQNATRFYAKFTDSTGKALANIEVKFNIHGVFYTKKTDKDGVADLGIMLRPGNYILTAYNPLTGEEKGFNITVKSLIMQNDLTKYYLNASRFEATVYNKDGSLAVNKNVTFNINGVFYTKTTDKNGVASLGIALRPGNYTITTMYDGLDIGNRVSVLPTLVTKDLNMKHLDGSNFTALTLDGQGKPLANQNVSFNVNGVFYHKVTNKDGIASLGIRLMSGEYIITSYWNDFQTGNTIKISP</sequence>
<dbReference type="PANTHER" id="PTHR11319:SF35">
    <property type="entry name" value="OUTER MEMBRANE PROTEIN PMPC-RELATED"/>
    <property type="match status" value="1"/>
</dbReference>
<dbReference type="eggNOG" id="arCOG02498">
    <property type="taxonomic scope" value="Archaea"/>
</dbReference>
<dbReference type="RefSeq" id="WP_011954294.1">
    <property type="nucleotide sequence ID" value="NC_009515.1"/>
</dbReference>
<dbReference type="Pfam" id="PF07602">
    <property type="entry name" value="DUF1565"/>
    <property type="match status" value="1"/>
</dbReference>
<dbReference type="KEGG" id="msi:Msm_1111"/>
<dbReference type="GeneID" id="78817756"/>
<dbReference type="InterPro" id="IPR013783">
    <property type="entry name" value="Ig-like_fold"/>
</dbReference>
<dbReference type="EnsemblBacteria" id="ABQ87316">
    <property type="protein sequence ID" value="ABQ87316"/>
    <property type="gene ID" value="Msm_1111"/>
</dbReference>
<name>A5UM88_METS3</name>
<protein>
    <submittedName>
        <fullName evidence="2">Adhesin-like protein</fullName>
    </submittedName>
</protein>
<gene>
    <name evidence="2" type="ordered locus">Msm_1111</name>
</gene>
<dbReference type="PROSITE" id="PS50194">
    <property type="entry name" value="FILAMIN_REPEAT"/>
    <property type="match status" value="1"/>
</dbReference>
<dbReference type="PATRIC" id="fig|420247.28.peg.1110"/>
<dbReference type="Gene3D" id="2.160.20.10">
    <property type="entry name" value="Single-stranded right-handed beta-helix, Pectin lyase-like"/>
    <property type="match status" value="2"/>
</dbReference>
<keyword evidence="3" id="KW-1185">Reference proteome</keyword>
<dbReference type="SUPFAM" id="SSF49373">
    <property type="entry name" value="Invasin/intimin cell-adhesion fragments"/>
    <property type="match status" value="1"/>
</dbReference>
<dbReference type="BioCyc" id="MSMI420247:GHWZ-1142-MONOMER"/>
<dbReference type="Proteomes" id="UP000001992">
    <property type="component" value="Chromosome"/>
</dbReference>
<dbReference type="STRING" id="420247.Msm_1111"/>
<dbReference type="Gene3D" id="3.30.1910.20">
    <property type="entry name" value="asparaginyl-tRNA synthetase, N-terminal domain"/>
    <property type="match status" value="1"/>
</dbReference>
<dbReference type="eggNOG" id="arCOG02486">
    <property type="taxonomic scope" value="Archaea"/>
</dbReference>
<dbReference type="InterPro" id="IPR011459">
    <property type="entry name" value="DUF1565"/>
</dbReference>
<reference evidence="2 3" key="1">
    <citation type="journal article" date="2007" name="Proc. Natl. Acad. Sci. U.S.A.">
        <title>Genomic and metabolic adaptations of Methanobrevibacter smithii to the human gut.</title>
        <authorList>
            <person name="Samuel B.S."/>
            <person name="Hansen E.E."/>
            <person name="Manchester J.K."/>
            <person name="Coutinho P.M."/>
            <person name="Henrissat B."/>
            <person name="Fulton R."/>
            <person name="Latreille P."/>
            <person name="Kim K."/>
            <person name="Wilson R.K."/>
            <person name="Gordon J.I."/>
        </authorList>
    </citation>
    <scope>NUCLEOTIDE SEQUENCE [LARGE SCALE GENOMIC DNA]</scope>
    <source>
        <strain evidence="3">ATCC 35061 / DSM 861 / OCM 144 / PS</strain>
    </source>
</reference>
<evidence type="ECO:0000313" key="2">
    <source>
        <dbReference type="EMBL" id="ABQ87316.1"/>
    </source>
</evidence>